<keyword evidence="2" id="KW-1185">Reference proteome</keyword>
<proteinExistence type="predicted"/>
<dbReference type="STRING" id="1094619.G4ZMF0"/>
<name>G4ZMF0_PHYSP</name>
<dbReference type="InParanoid" id="G4ZMF0"/>
<dbReference type="EMBL" id="JH159155">
    <property type="protein sequence ID" value="EGZ15003.1"/>
    <property type="molecule type" value="Genomic_DNA"/>
</dbReference>
<organism evidence="1 2">
    <name type="scientific">Phytophthora sojae (strain P6497)</name>
    <name type="common">Soybean stem and root rot agent</name>
    <name type="synonym">Phytophthora megasperma f. sp. glycines</name>
    <dbReference type="NCBI Taxonomy" id="1094619"/>
    <lineage>
        <taxon>Eukaryota</taxon>
        <taxon>Sar</taxon>
        <taxon>Stramenopiles</taxon>
        <taxon>Oomycota</taxon>
        <taxon>Peronosporomycetes</taxon>
        <taxon>Peronosporales</taxon>
        <taxon>Peronosporaceae</taxon>
        <taxon>Phytophthora</taxon>
    </lineage>
</organism>
<dbReference type="GeneID" id="20638020"/>
<sequence length="284" mass="30288">MLACPKPLSYRSPALLRSCGLCACSLAPLNVGGAAGSLPGVRLAAWLNDGQSVVGVFKLLHLSDDGYLALTSRKLEVLEDYIALFNREKSAEKTLLATLTAGFSGERRLAELLAVAKANGFTKLKAEEFESALFNKWLGLGQKPETILKNLKLDNNVKGALSDLNLQTLANYISVFNKKYPVNEASLLGTFTAHYGEDIVAKGLVSAKKGVAASGKSVDDVDALLKIKQDGLAAFVSRKLDTLDEYIKLFNSKKSAHESLIGVLATAFGGKDQLAATLAAAKRK</sequence>
<accession>G4ZMF0</accession>
<dbReference type="SMR" id="G4ZMF0"/>
<dbReference type="AlphaFoldDB" id="G4ZMF0"/>
<protein>
    <recommendedName>
        <fullName evidence="3">RxLR effector protein</fullName>
    </recommendedName>
</protein>
<gene>
    <name evidence="1" type="ORF">PHYSODRAFT_250282</name>
</gene>
<evidence type="ECO:0000313" key="2">
    <source>
        <dbReference type="Proteomes" id="UP000002640"/>
    </source>
</evidence>
<dbReference type="Proteomes" id="UP000002640">
    <property type="component" value="Unassembled WGS sequence"/>
</dbReference>
<evidence type="ECO:0008006" key="3">
    <source>
        <dbReference type="Google" id="ProtNLM"/>
    </source>
</evidence>
<evidence type="ECO:0000313" key="1">
    <source>
        <dbReference type="EMBL" id="EGZ15003.1"/>
    </source>
</evidence>
<dbReference type="OMA" id="CGLCACS"/>
<reference evidence="1 2" key="1">
    <citation type="journal article" date="2006" name="Science">
        <title>Phytophthora genome sequences uncover evolutionary origins and mechanisms of pathogenesis.</title>
        <authorList>
            <person name="Tyler B.M."/>
            <person name="Tripathy S."/>
            <person name="Zhang X."/>
            <person name="Dehal P."/>
            <person name="Jiang R.H."/>
            <person name="Aerts A."/>
            <person name="Arredondo F.D."/>
            <person name="Baxter L."/>
            <person name="Bensasson D."/>
            <person name="Beynon J.L."/>
            <person name="Chapman J."/>
            <person name="Damasceno C.M."/>
            <person name="Dorrance A.E."/>
            <person name="Dou D."/>
            <person name="Dickerman A.W."/>
            <person name="Dubchak I.L."/>
            <person name="Garbelotto M."/>
            <person name="Gijzen M."/>
            <person name="Gordon S.G."/>
            <person name="Govers F."/>
            <person name="Grunwald N.J."/>
            <person name="Huang W."/>
            <person name="Ivors K.L."/>
            <person name="Jones R.W."/>
            <person name="Kamoun S."/>
            <person name="Krampis K."/>
            <person name="Lamour K.H."/>
            <person name="Lee M.K."/>
            <person name="McDonald W.H."/>
            <person name="Medina M."/>
            <person name="Meijer H.J."/>
            <person name="Nordberg E.K."/>
            <person name="Maclean D.J."/>
            <person name="Ospina-Giraldo M.D."/>
            <person name="Morris P.F."/>
            <person name="Phuntumart V."/>
            <person name="Putnam N.H."/>
            <person name="Rash S."/>
            <person name="Rose J.K."/>
            <person name="Sakihama Y."/>
            <person name="Salamov A.A."/>
            <person name="Savidor A."/>
            <person name="Scheuring C.F."/>
            <person name="Smith B.M."/>
            <person name="Sobral B.W."/>
            <person name="Terry A."/>
            <person name="Torto-Alalibo T.A."/>
            <person name="Win J."/>
            <person name="Xu Z."/>
            <person name="Zhang H."/>
            <person name="Grigoriev I.V."/>
            <person name="Rokhsar D.S."/>
            <person name="Boore J.L."/>
        </authorList>
    </citation>
    <scope>NUCLEOTIDE SEQUENCE [LARGE SCALE GENOMIC DNA]</scope>
    <source>
        <strain evidence="1 2">P6497</strain>
    </source>
</reference>
<dbReference type="KEGG" id="psoj:PHYSODRAFT_250282"/>
<dbReference type="RefSeq" id="XP_009528752.1">
    <property type="nucleotide sequence ID" value="XM_009530457.1"/>
</dbReference>